<evidence type="ECO:0000256" key="6">
    <source>
        <dbReference type="SAM" id="MobiDB-lite"/>
    </source>
</evidence>
<dbReference type="AlphaFoldDB" id="A0A368SYR2"/>
<keyword evidence="3 5" id="KW-0238">DNA-binding</keyword>
<dbReference type="PROSITE" id="PS50977">
    <property type="entry name" value="HTH_TETR_2"/>
    <property type="match status" value="1"/>
</dbReference>
<dbReference type="PANTHER" id="PTHR30055">
    <property type="entry name" value="HTH-TYPE TRANSCRIPTIONAL REGULATOR RUTR"/>
    <property type="match status" value="1"/>
</dbReference>
<evidence type="ECO:0000256" key="2">
    <source>
        <dbReference type="ARBA" id="ARBA00023015"/>
    </source>
</evidence>
<evidence type="ECO:0000256" key="4">
    <source>
        <dbReference type="ARBA" id="ARBA00023163"/>
    </source>
</evidence>
<evidence type="ECO:0000313" key="8">
    <source>
        <dbReference type="EMBL" id="RCV49734.1"/>
    </source>
</evidence>
<dbReference type="SUPFAM" id="SSF46689">
    <property type="entry name" value="Homeodomain-like"/>
    <property type="match status" value="1"/>
</dbReference>
<proteinExistence type="predicted"/>
<feature type="domain" description="HTH tetR-type" evidence="7">
    <location>
        <begin position="30"/>
        <end position="90"/>
    </location>
</feature>
<sequence length="222" mass="23896">MAVRTRGAPPRVATLPAADPPAPARPERDGPVRRRLLAAASALFARRGFERTSLRDVAEAAHVSEAVLRRHFGDTDALLDAICVRAARAEAGRLERIAAAPRPVAERVRAAAADAVVAAICDPDDDAAVYRAHSPAVADRRREVRAARHRYQVLFRALIAEGQGSGAFSAQVPPDTVVDFFLGSVHHLSTWYRPANRRSAAEVGDYYAGQLVDALRPVPMSA</sequence>
<dbReference type="SUPFAM" id="SSF48498">
    <property type="entry name" value="Tetracyclin repressor-like, C-terminal domain"/>
    <property type="match status" value="1"/>
</dbReference>
<evidence type="ECO:0000259" key="7">
    <source>
        <dbReference type="PROSITE" id="PS50977"/>
    </source>
</evidence>
<evidence type="ECO:0000256" key="5">
    <source>
        <dbReference type="PROSITE-ProRule" id="PRU00335"/>
    </source>
</evidence>
<evidence type="ECO:0000256" key="3">
    <source>
        <dbReference type="ARBA" id="ARBA00023125"/>
    </source>
</evidence>
<dbReference type="Gene3D" id="1.10.357.10">
    <property type="entry name" value="Tetracycline Repressor, domain 2"/>
    <property type="match status" value="1"/>
</dbReference>
<dbReference type="InterPro" id="IPR041490">
    <property type="entry name" value="KstR2_TetR_C"/>
</dbReference>
<keyword evidence="2" id="KW-0805">Transcription regulation</keyword>
<dbReference type="Pfam" id="PF17932">
    <property type="entry name" value="TetR_C_24"/>
    <property type="match status" value="1"/>
</dbReference>
<dbReference type="Gene3D" id="1.10.10.60">
    <property type="entry name" value="Homeodomain-like"/>
    <property type="match status" value="1"/>
</dbReference>
<dbReference type="InterPro" id="IPR009057">
    <property type="entry name" value="Homeodomain-like_sf"/>
</dbReference>
<dbReference type="InterPro" id="IPR036271">
    <property type="entry name" value="Tet_transcr_reg_TetR-rel_C_sf"/>
</dbReference>
<dbReference type="OrthoDB" id="3190535at2"/>
<dbReference type="PANTHER" id="PTHR30055:SF175">
    <property type="entry name" value="HTH-TYPE TRANSCRIPTIONAL REPRESSOR KSTR2"/>
    <property type="match status" value="1"/>
</dbReference>
<feature type="DNA-binding region" description="H-T-H motif" evidence="5">
    <location>
        <begin position="53"/>
        <end position="72"/>
    </location>
</feature>
<name>A0A368SYR2_9ACTN</name>
<keyword evidence="9" id="KW-1185">Reference proteome</keyword>
<reference evidence="8 9" key="1">
    <citation type="submission" date="2018-04" db="EMBL/GenBank/DDBJ databases">
        <title>Novel actinobacteria from marine sediment.</title>
        <authorList>
            <person name="Ng Z.Y."/>
            <person name="Tan G.Y.A."/>
        </authorList>
    </citation>
    <scope>NUCLEOTIDE SEQUENCE [LARGE SCALE GENOMIC DNA]</scope>
    <source>
        <strain evidence="8 9">TPS81</strain>
    </source>
</reference>
<dbReference type="InterPro" id="IPR023772">
    <property type="entry name" value="DNA-bd_HTH_TetR-type_CS"/>
</dbReference>
<evidence type="ECO:0000313" key="9">
    <source>
        <dbReference type="Proteomes" id="UP000253318"/>
    </source>
</evidence>
<dbReference type="EMBL" id="QEIN01000313">
    <property type="protein sequence ID" value="RCV49734.1"/>
    <property type="molecule type" value="Genomic_DNA"/>
</dbReference>
<keyword evidence="4" id="KW-0804">Transcription</keyword>
<dbReference type="Pfam" id="PF00440">
    <property type="entry name" value="TetR_N"/>
    <property type="match status" value="1"/>
</dbReference>
<evidence type="ECO:0000256" key="1">
    <source>
        <dbReference type="ARBA" id="ARBA00022491"/>
    </source>
</evidence>
<dbReference type="Proteomes" id="UP000253318">
    <property type="component" value="Unassembled WGS sequence"/>
</dbReference>
<dbReference type="InterPro" id="IPR050109">
    <property type="entry name" value="HTH-type_TetR-like_transc_reg"/>
</dbReference>
<organism evidence="8 9">
    <name type="scientific">Marinitenerispora sediminis</name>
    <dbReference type="NCBI Taxonomy" id="1931232"/>
    <lineage>
        <taxon>Bacteria</taxon>
        <taxon>Bacillati</taxon>
        <taxon>Actinomycetota</taxon>
        <taxon>Actinomycetes</taxon>
        <taxon>Streptosporangiales</taxon>
        <taxon>Nocardiopsidaceae</taxon>
        <taxon>Marinitenerispora</taxon>
    </lineage>
</organism>
<accession>A0A368SYR2</accession>
<comment type="caution">
    <text evidence="8">The sequence shown here is derived from an EMBL/GenBank/DDBJ whole genome shotgun (WGS) entry which is preliminary data.</text>
</comment>
<dbReference type="GO" id="GO:0000976">
    <property type="term" value="F:transcription cis-regulatory region binding"/>
    <property type="evidence" value="ECO:0007669"/>
    <property type="project" value="TreeGrafter"/>
</dbReference>
<dbReference type="GO" id="GO:0003700">
    <property type="term" value="F:DNA-binding transcription factor activity"/>
    <property type="evidence" value="ECO:0007669"/>
    <property type="project" value="TreeGrafter"/>
</dbReference>
<gene>
    <name evidence="8" type="ORF">DEF24_24930</name>
</gene>
<protein>
    <submittedName>
        <fullName evidence="8">TetR family transcriptional regulator</fullName>
    </submittedName>
</protein>
<dbReference type="PROSITE" id="PS01081">
    <property type="entry name" value="HTH_TETR_1"/>
    <property type="match status" value="1"/>
</dbReference>
<feature type="region of interest" description="Disordered" evidence="6">
    <location>
        <begin position="1"/>
        <end position="31"/>
    </location>
</feature>
<keyword evidence="1" id="KW-0678">Repressor</keyword>
<dbReference type="InterPro" id="IPR001647">
    <property type="entry name" value="HTH_TetR"/>
</dbReference>
<dbReference type="PRINTS" id="PR00455">
    <property type="entry name" value="HTHTETR"/>
</dbReference>